<feature type="compositionally biased region" description="Basic and acidic residues" evidence="1">
    <location>
        <begin position="265"/>
        <end position="274"/>
    </location>
</feature>
<dbReference type="Pfam" id="PF09697">
    <property type="entry name" value="Porph_ging"/>
    <property type="match status" value="1"/>
</dbReference>
<keyword evidence="3" id="KW-1185">Reference proteome</keyword>
<accession>A0A1T3FKS4</accession>
<name>A0A1T3FKS4_ELIME</name>
<feature type="region of interest" description="Disordered" evidence="1">
    <location>
        <begin position="247"/>
        <end position="274"/>
    </location>
</feature>
<dbReference type="eggNOG" id="ENOG5030R4E">
    <property type="taxonomic scope" value="Bacteria"/>
</dbReference>
<evidence type="ECO:0000313" key="2">
    <source>
        <dbReference type="EMBL" id="OOH96251.1"/>
    </source>
</evidence>
<dbReference type="AlphaFoldDB" id="A0A1T3FKS4"/>
<evidence type="ECO:0000313" key="3">
    <source>
        <dbReference type="Proteomes" id="UP000188947"/>
    </source>
</evidence>
<protein>
    <recommendedName>
        <fullName evidence="4">GLPGLI family protein</fullName>
    </recommendedName>
</protein>
<dbReference type="NCBIfam" id="TIGR01200">
    <property type="entry name" value="GLPGLI"/>
    <property type="match status" value="1"/>
</dbReference>
<dbReference type="OrthoDB" id="1440774at2"/>
<dbReference type="Proteomes" id="UP000188947">
    <property type="component" value="Unassembled WGS sequence"/>
</dbReference>
<organism evidence="2 3">
    <name type="scientific">Elizabethkingia meningoseptica</name>
    <name type="common">Chryseobacterium meningosepticum</name>
    <dbReference type="NCBI Taxonomy" id="238"/>
    <lineage>
        <taxon>Bacteria</taxon>
        <taxon>Pseudomonadati</taxon>
        <taxon>Bacteroidota</taxon>
        <taxon>Flavobacteriia</taxon>
        <taxon>Flavobacteriales</taxon>
        <taxon>Weeksellaceae</taxon>
        <taxon>Elizabethkingia</taxon>
    </lineage>
</organism>
<reference evidence="2 3" key="1">
    <citation type="submission" date="2016-11" db="EMBL/GenBank/DDBJ databases">
        <title>Genome sequence and comparative genomic analysis of clinical strain Elizabethkingia meningoseptica 61421 PRCM.</title>
        <authorList>
            <person name="Wang M."/>
            <person name="Hu S."/>
            <person name="Cao L."/>
            <person name="Jiang T."/>
            <person name="Zhou Y."/>
            <person name="Ming D."/>
        </authorList>
    </citation>
    <scope>NUCLEOTIDE SEQUENCE [LARGE SCALE GENOMIC DNA]</scope>
    <source>
        <strain evidence="2 3">61421 PRCM</strain>
    </source>
</reference>
<sequence>MKAITITLCCISALLYSQTKRYYYQLTFTDNTVKNTKRNINMVLDVNPKDVKFYEYGFIETDSLNQIPNGIKNYRGSETRQMLKRNVNSFVNTNFQQIKGNYFTFSTEDPIKWKLSDETKKTDQYKLQKATTDFGGRHWTAWFAPDVMINEGPYKFRGLPGLIFEIYDDEEQFHYKLIKNKNFEKTQSTNNFVETYFGENPKEISMAVYNKLFLEYYSDPFAWARTAPEGRWVINVGGKEYKTKNDLKEATENSQRNMRESYNPIEKDKALTLK</sequence>
<dbReference type="STRING" id="238.BBD35_14255"/>
<proteinExistence type="predicted"/>
<gene>
    <name evidence="2" type="ORF">BMF97_07855</name>
</gene>
<evidence type="ECO:0000256" key="1">
    <source>
        <dbReference type="SAM" id="MobiDB-lite"/>
    </source>
</evidence>
<dbReference type="RefSeq" id="WP_070904981.1">
    <property type="nucleotide sequence ID" value="NZ_CP016378.1"/>
</dbReference>
<comment type="caution">
    <text evidence="2">The sequence shown here is derived from an EMBL/GenBank/DDBJ whole genome shotgun (WGS) entry which is preliminary data.</text>
</comment>
<dbReference type="EMBL" id="MPOG01000008">
    <property type="protein sequence ID" value="OOH96251.1"/>
    <property type="molecule type" value="Genomic_DNA"/>
</dbReference>
<dbReference type="InterPro" id="IPR005901">
    <property type="entry name" value="GLPGLI"/>
</dbReference>
<evidence type="ECO:0008006" key="4">
    <source>
        <dbReference type="Google" id="ProtNLM"/>
    </source>
</evidence>